<dbReference type="Gene3D" id="1.20.58.1250">
    <property type="entry name" value="Tubulin Binding Cofactor C, N-terminal domain"/>
    <property type="match status" value="1"/>
</dbReference>
<evidence type="ECO:0000313" key="10">
    <source>
        <dbReference type="Proteomes" id="UP001286313"/>
    </source>
</evidence>
<dbReference type="GO" id="GO:0015631">
    <property type="term" value="F:tubulin binding"/>
    <property type="evidence" value="ECO:0007669"/>
    <property type="project" value="InterPro"/>
</dbReference>
<dbReference type="InterPro" id="IPR017901">
    <property type="entry name" value="C-CAP_CF_C-like"/>
</dbReference>
<evidence type="ECO:0000256" key="6">
    <source>
        <dbReference type="ARBA" id="ARBA00026055"/>
    </source>
</evidence>
<evidence type="ECO:0000256" key="7">
    <source>
        <dbReference type="SAM" id="MobiDB-lite"/>
    </source>
</evidence>
<reference evidence="9" key="1">
    <citation type="submission" date="2023-10" db="EMBL/GenBank/DDBJ databases">
        <title>Genome assemblies of two species of porcelain crab, Petrolisthes cinctipes and Petrolisthes manimaculis (Anomura: Porcellanidae).</title>
        <authorList>
            <person name="Angst P."/>
        </authorList>
    </citation>
    <scope>NUCLEOTIDE SEQUENCE</scope>
    <source>
        <strain evidence="9">PB745_01</strain>
        <tissue evidence="9">Gill</tissue>
    </source>
</reference>
<accession>A0AAE1KTQ9</accession>
<feature type="region of interest" description="Disordered" evidence="7">
    <location>
        <begin position="1"/>
        <end position="57"/>
    </location>
</feature>
<dbReference type="AlphaFoldDB" id="A0AAE1KTQ9"/>
<evidence type="ECO:0000256" key="2">
    <source>
        <dbReference type="ARBA" id="ARBA00008848"/>
    </source>
</evidence>
<dbReference type="GO" id="GO:0007021">
    <property type="term" value="P:tubulin complex assembly"/>
    <property type="evidence" value="ECO:0007669"/>
    <property type="project" value="TreeGrafter"/>
</dbReference>
<evidence type="ECO:0000256" key="5">
    <source>
        <dbReference type="ARBA" id="ARBA00023186"/>
    </source>
</evidence>
<dbReference type="PROSITE" id="PS51329">
    <property type="entry name" value="C_CAP_COFACTOR_C"/>
    <property type="match status" value="1"/>
</dbReference>
<evidence type="ECO:0000313" key="9">
    <source>
        <dbReference type="EMBL" id="KAK3884589.1"/>
    </source>
</evidence>
<dbReference type="GO" id="GO:0005737">
    <property type="term" value="C:cytoplasm"/>
    <property type="evidence" value="ECO:0007669"/>
    <property type="project" value="UniProtKB-SubCell"/>
</dbReference>
<dbReference type="SMART" id="SM00673">
    <property type="entry name" value="CARP"/>
    <property type="match status" value="2"/>
</dbReference>
<dbReference type="PANTHER" id="PTHR15139">
    <property type="entry name" value="TUBULIN FOLDING COFACTOR C"/>
    <property type="match status" value="1"/>
</dbReference>
<evidence type="ECO:0000256" key="4">
    <source>
        <dbReference type="ARBA" id="ARBA00022990"/>
    </source>
</evidence>
<dbReference type="InterPro" id="IPR038397">
    <property type="entry name" value="TBCC_N_sf"/>
</dbReference>
<keyword evidence="5" id="KW-0143">Chaperone</keyword>
<organism evidence="9 10">
    <name type="scientific">Petrolisthes cinctipes</name>
    <name type="common">Flat porcelain crab</name>
    <dbReference type="NCBI Taxonomy" id="88211"/>
    <lineage>
        <taxon>Eukaryota</taxon>
        <taxon>Metazoa</taxon>
        <taxon>Ecdysozoa</taxon>
        <taxon>Arthropoda</taxon>
        <taxon>Crustacea</taxon>
        <taxon>Multicrustacea</taxon>
        <taxon>Malacostraca</taxon>
        <taxon>Eumalacostraca</taxon>
        <taxon>Eucarida</taxon>
        <taxon>Decapoda</taxon>
        <taxon>Pleocyemata</taxon>
        <taxon>Anomura</taxon>
        <taxon>Galatheoidea</taxon>
        <taxon>Porcellanidae</taxon>
        <taxon>Petrolisthes</taxon>
    </lineage>
</organism>
<dbReference type="Pfam" id="PF07986">
    <property type="entry name" value="TBCC"/>
    <property type="match status" value="1"/>
</dbReference>
<gene>
    <name evidence="9" type="ORF">Pcinc_011145</name>
</gene>
<feature type="compositionally biased region" description="Basic and acidic residues" evidence="7">
    <location>
        <begin position="42"/>
        <end position="51"/>
    </location>
</feature>
<sequence>MDSLESSNTSPTMDATPSKSSAPARVLERMKQRQDNLAQQTEQRRLEKESKAAASESVDHFQQTFLQMRNALEGKLEEAGNVGKSELSGFLDSLVKDVQDMQQMLNESSMFLASFQLKIAQEELSALNARVSAKIEQLQPKKKFGFGRKQQTSKENEKAKVLKKDETDKSKETTGTGTPGTLDHLLENRQFFGFKDETGKTLTMAPGELENRQLNLHNLRDCRVVALGNPSTIQAASLHNCTVIMGPISRSVFVKDSSDSKFVMACQQVRIHNTSRTCFYIHVTSSAIIENCLEVQFAPYNLQYPKLDQHYLQSGLNRDTNRWNKIEDFHWLNEKEDSPNWSIIPEADRTSDWLK</sequence>
<dbReference type="EMBL" id="JAWQEG010000870">
    <property type="protein sequence ID" value="KAK3884589.1"/>
    <property type="molecule type" value="Genomic_DNA"/>
</dbReference>
<comment type="caution">
    <text evidence="9">The sequence shown here is derived from an EMBL/GenBank/DDBJ whole genome shotgun (WGS) entry which is preliminary data.</text>
</comment>
<feature type="region of interest" description="Disordered" evidence="7">
    <location>
        <begin position="144"/>
        <end position="180"/>
    </location>
</feature>
<comment type="subunit">
    <text evidence="6">Supercomplex made of cofactors A to E. Cofactors A and D function by capturing and stabilizing tubulin in a quasi-native conformation. Cofactor E binds to the cofactor D-tubulin complex; interaction with cofactor C then causes the release of tubulin polypeptides that are committed to the native state.</text>
</comment>
<dbReference type="InterPro" id="IPR027684">
    <property type="entry name" value="TBCC"/>
</dbReference>
<protein>
    <recommendedName>
        <fullName evidence="8">C-CAP/cofactor C-like domain-containing protein</fullName>
    </recommendedName>
</protein>
<keyword evidence="4" id="KW-0007">Acetylation</keyword>
<dbReference type="Gene3D" id="2.160.20.70">
    <property type="match status" value="1"/>
</dbReference>
<feature type="compositionally biased region" description="Polar residues" evidence="7">
    <location>
        <begin position="1"/>
        <end position="21"/>
    </location>
</feature>
<comment type="subcellular location">
    <subcellularLocation>
        <location evidence="1">Cytoplasm</location>
    </subcellularLocation>
</comment>
<dbReference type="Proteomes" id="UP001286313">
    <property type="component" value="Unassembled WGS sequence"/>
</dbReference>
<keyword evidence="3" id="KW-0963">Cytoplasm</keyword>
<dbReference type="InterPro" id="IPR031925">
    <property type="entry name" value="TBCC_N"/>
</dbReference>
<feature type="compositionally biased region" description="Basic and acidic residues" evidence="7">
    <location>
        <begin position="152"/>
        <end position="172"/>
    </location>
</feature>
<name>A0AAE1KTQ9_PETCI</name>
<proteinExistence type="inferred from homology"/>
<evidence type="ECO:0000256" key="3">
    <source>
        <dbReference type="ARBA" id="ARBA00022490"/>
    </source>
</evidence>
<evidence type="ECO:0000259" key="8">
    <source>
        <dbReference type="PROSITE" id="PS51329"/>
    </source>
</evidence>
<evidence type="ECO:0000256" key="1">
    <source>
        <dbReference type="ARBA" id="ARBA00004496"/>
    </source>
</evidence>
<dbReference type="Pfam" id="PF16752">
    <property type="entry name" value="TBCC_N"/>
    <property type="match status" value="1"/>
</dbReference>
<dbReference type="InterPro" id="IPR006599">
    <property type="entry name" value="CARP_motif"/>
</dbReference>
<dbReference type="InterPro" id="IPR012945">
    <property type="entry name" value="Tubulin-bd_cofactor_C_dom"/>
</dbReference>
<keyword evidence="10" id="KW-1185">Reference proteome</keyword>
<dbReference type="PANTHER" id="PTHR15139:SF0">
    <property type="entry name" value="TUBULIN-SPECIFIC CHAPERONE C"/>
    <property type="match status" value="1"/>
</dbReference>
<dbReference type="InterPro" id="IPR016098">
    <property type="entry name" value="CAP/MinC_C"/>
</dbReference>
<dbReference type="GO" id="GO:0007023">
    <property type="term" value="P:post-chaperonin tubulin folding pathway"/>
    <property type="evidence" value="ECO:0007669"/>
    <property type="project" value="InterPro"/>
</dbReference>
<comment type="similarity">
    <text evidence="2">Belongs to the TBCC family.</text>
</comment>
<feature type="domain" description="C-CAP/cofactor C-like" evidence="8">
    <location>
        <begin position="179"/>
        <end position="331"/>
    </location>
</feature>